<comment type="pathway">
    <text evidence="1">Bacterial outer membrane biogenesis; LPS O-antigen biosynthesis.</text>
</comment>
<dbReference type="STRING" id="40754.THII_2507"/>
<dbReference type="InterPro" id="IPR036291">
    <property type="entry name" value="NAD(P)-bd_dom_sf"/>
</dbReference>
<dbReference type="OrthoDB" id="9801056at2"/>
<dbReference type="Proteomes" id="UP000031623">
    <property type="component" value="Chromosome"/>
</dbReference>
<evidence type="ECO:0000259" key="3">
    <source>
        <dbReference type="Pfam" id="PF01370"/>
    </source>
</evidence>
<dbReference type="KEGG" id="tig:THII_2507"/>
<feature type="domain" description="NAD-dependent epimerase/dehydratase" evidence="3">
    <location>
        <begin position="3"/>
        <end position="225"/>
    </location>
</feature>
<sequence>MEILITGGSGFLGINLIRYLLKKDFINLTSLDIADFNYPERDKITTIKGDIRDKNLLIELIKDKELIIHAAAAMPLYKKEDIYSTDVQGTKNLLEVAYQNKVKRFIFISSTAVYDIAAPSPVDENSQLNALEHYGKAKIMAEKISEEFRCKGMCVPIIRPKSFIGPERLGAFGFLYDWAKDGKNFPIIGTGKNRYQLLDVEDLCESIYLCLVKDKAVVNDTFNIGAKEFTTMREDFQAVLDEAGFGKKMVSLPIKFTTSVLKFLEFFHFSPVHEWIYETAYRDSFVSIEKAEKQLGFVPKYSNKDALIANYKWYLTNIDKIKQKKVGISQSNLWKQKGLKLVKIFF</sequence>
<dbReference type="InterPro" id="IPR001509">
    <property type="entry name" value="Epimerase_deHydtase"/>
</dbReference>
<dbReference type="SUPFAM" id="SSF51735">
    <property type="entry name" value="NAD(P)-binding Rossmann-fold domains"/>
    <property type="match status" value="1"/>
</dbReference>
<dbReference type="EMBL" id="AP014633">
    <property type="protein sequence ID" value="BAP56804.1"/>
    <property type="molecule type" value="Genomic_DNA"/>
</dbReference>
<dbReference type="PANTHER" id="PTHR43000">
    <property type="entry name" value="DTDP-D-GLUCOSE 4,6-DEHYDRATASE-RELATED"/>
    <property type="match status" value="1"/>
</dbReference>
<comment type="similarity">
    <text evidence="2">Belongs to the NAD(P)-dependent epimerase/dehydratase family.</text>
</comment>
<protein>
    <submittedName>
        <fullName evidence="4">NAD-dependent epimerase/dehydratase</fullName>
    </submittedName>
</protein>
<reference evidence="4 5" key="1">
    <citation type="journal article" date="2014" name="ISME J.">
        <title>Ecophysiology of Thioploca ingrica as revealed by the complete genome sequence supplemented with proteomic evidence.</title>
        <authorList>
            <person name="Kojima H."/>
            <person name="Ogura Y."/>
            <person name="Yamamoto N."/>
            <person name="Togashi T."/>
            <person name="Mori H."/>
            <person name="Watanabe T."/>
            <person name="Nemoto F."/>
            <person name="Kurokawa K."/>
            <person name="Hayashi T."/>
            <person name="Fukui M."/>
        </authorList>
    </citation>
    <scope>NUCLEOTIDE SEQUENCE [LARGE SCALE GENOMIC DNA]</scope>
</reference>
<gene>
    <name evidence="4" type="ORF">THII_2507</name>
</gene>
<keyword evidence="5" id="KW-1185">Reference proteome</keyword>
<dbReference type="AlphaFoldDB" id="A0A090AHP2"/>
<evidence type="ECO:0000256" key="1">
    <source>
        <dbReference type="ARBA" id="ARBA00005125"/>
    </source>
</evidence>
<evidence type="ECO:0000313" key="5">
    <source>
        <dbReference type="Proteomes" id="UP000031623"/>
    </source>
</evidence>
<proteinExistence type="inferred from homology"/>
<dbReference type="Gene3D" id="3.40.50.720">
    <property type="entry name" value="NAD(P)-binding Rossmann-like Domain"/>
    <property type="match status" value="1"/>
</dbReference>
<evidence type="ECO:0000256" key="2">
    <source>
        <dbReference type="ARBA" id="ARBA00007637"/>
    </source>
</evidence>
<name>A0A090AHP2_9GAMM</name>
<dbReference type="Pfam" id="PF01370">
    <property type="entry name" value="Epimerase"/>
    <property type="match status" value="1"/>
</dbReference>
<dbReference type="HOGENOM" id="CLU_007383_6_1_6"/>
<accession>A0A090AHP2</accession>
<evidence type="ECO:0000313" key="4">
    <source>
        <dbReference type="EMBL" id="BAP56804.1"/>
    </source>
</evidence>
<organism evidence="4 5">
    <name type="scientific">Thioploca ingrica</name>
    <dbReference type="NCBI Taxonomy" id="40754"/>
    <lineage>
        <taxon>Bacteria</taxon>
        <taxon>Pseudomonadati</taxon>
        <taxon>Pseudomonadota</taxon>
        <taxon>Gammaproteobacteria</taxon>
        <taxon>Thiotrichales</taxon>
        <taxon>Thiotrichaceae</taxon>
        <taxon>Thioploca</taxon>
    </lineage>
</organism>